<dbReference type="Proteomes" id="UP000186684">
    <property type="component" value="Unassembled WGS sequence"/>
</dbReference>
<dbReference type="EMBL" id="FTOQ01000003">
    <property type="protein sequence ID" value="SIS76537.1"/>
    <property type="molecule type" value="Genomic_DNA"/>
</dbReference>
<dbReference type="InterPro" id="IPR036188">
    <property type="entry name" value="FAD/NAD-bd_sf"/>
</dbReference>
<proteinExistence type="predicted"/>
<dbReference type="PANTHER" id="PTHR13847:SF287">
    <property type="entry name" value="FAD-DEPENDENT OXIDOREDUCTASE DOMAIN-CONTAINING PROTEIN 1"/>
    <property type="match status" value="1"/>
</dbReference>
<gene>
    <name evidence="3" type="ORF">SAMN05421759_103101</name>
</gene>
<feature type="domain" description="FAD dependent oxidoreductase" evidence="2">
    <location>
        <begin position="1"/>
        <end position="338"/>
    </location>
</feature>
<accession>A0A1N7LRR6</accession>
<keyword evidence="4" id="KW-1185">Reference proteome</keyword>
<evidence type="ECO:0000259" key="2">
    <source>
        <dbReference type="Pfam" id="PF01266"/>
    </source>
</evidence>
<dbReference type="SUPFAM" id="SSF51905">
    <property type="entry name" value="FAD/NAD(P)-binding domain"/>
    <property type="match status" value="1"/>
</dbReference>
<protein>
    <submittedName>
        <fullName evidence="3">Glycine/D-amino acid oxidase</fullName>
    </submittedName>
</protein>
<sequence length="369" mass="39218">MGSFTALALRDEGFRGPITVIERDPSYARSSTALSAASIRTQFDTPLLVEMSLHGAAFLRAHARDMAFREGGYLVLSDPAGAEARAGLVAMQNAAGAEVALLDRAGLAARFPFLNTDDLACGAFGLRNEGWFDPWALLSHARAGARKAGVAYLTGEVAEIRASGAAVTAAVLTDGQEVPCDWCVIAAGAFSAPLVAPLGVDLPVVPKKRTAFAFGAPLPGDGFPMIFDTSGLWVRPEGAGFIGGIQPPAERDLHDPDDLEPDHDLLLDAFWPPLAHRIPAMEELRVTRAWAGHYEMCTLDQNAVIGPHDRFGNLLFCCGFSGHGIQHAPAAGRGVAEWIAHGAYRTLDLSPLGWRRVAAGEPLLEGMIY</sequence>
<dbReference type="InterPro" id="IPR006076">
    <property type="entry name" value="FAD-dep_OxRdtase"/>
</dbReference>
<dbReference type="Pfam" id="PF01266">
    <property type="entry name" value="DAO"/>
    <property type="match status" value="1"/>
</dbReference>
<dbReference type="PANTHER" id="PTHR13847">
    <property type="entry name" value="SARCOSINE DEHYDROGENASE-RELATED"/>
    <property type="match status" value="1"/>
</dbReference>
<evidence type="ECO:0000256" key="1">
    <source>
        <dbReference type="ARBA" id="ARBA00023002"/>
    </source>
</evidence>
<organism evidence="3 4">
    <name type="scientific">Roseivivax lentus</name>
    <dbReference type="NCBI Taxonomy" id="633194"/>
    <lineage>
        <taxon>Bacteria</taxon>
        <taxon>Pseudomonadati</taxon>
        <taxon>Pseudomonadota</taxon>
        <taxon>Alphaproteobacteria</taxon>
        <taxon>Rhodobacterales</taxon>
        <taxon>Roseobacteraceae</taxon>
        <taxon>Roseivivax</taxon>
    </lineage>
</organism>
<name>A0A1N7LRR6_9RHOB</name>
<reference evidence="4" key="1">
    <citation type="submission" date="2017-01" db="EMBL/GenBank/DDBJ databases">
        <authorList>
            <person name="Varghese N."/>
            <person name="Submissions S."/>
        </authorList>
    </citation>
    <scope>NUCLEOTIDE SEQUENCE [LARGE SCALE GENOMIC DNA]</scope>
    <source>
        <strain evidence="4">DSM 29430</strain>
    </source>
</reference>
<dbReference type="GO" id="GO:0016491">
    <property type="term" value="F:oxidoreductase activity"/>
    <property type="evidence" value="ECO:0007669"/>
    <property type="project" value="UniProtKB-KW"/>
</dbReference>
<dbReference type="AlphaFoldDB" id="A0A1N7LRR6"/>
<dbReference type="STRING" id="633194.SAMN05421759_103101"/>
<dbReference type="Gene3D" id="3.50.50.60">
    <property type="entry name" value="FAD/NAD(P)-binding domain"/>
    <property type="match status" value="1"/>
</dbReference>
<dbReference type="GO" id="GO:0032981">
    <property type="term" value="P:mitochondrial respiratory chain complex I assembly"/>
    <property type="evidence" value="ECO:0007669"/>
    <property type="project" value="TreeGrafter"/>
</dbReference>
<keyword evidence="1" id="KW-0560">Oxidoreductase</keyword>
<evidence type="ECO:0000313" key="4">
    <source>
        <dbReference type="Proteomes" id="UP000186684"/>
    </source>
</evidence>
<dbReference type="Gene3D" id="3.30.9.10">
    <property type="entry name" value="D-Amino Acid Oxidase, subunit A, domain 2"/>
    <property type="match status" value="1"/>
</dbReference>
<dbReference type="GO" id="GO:0005737">
    <property type="term" value="C:cytoplasm"/>
    <property type="evidence" value="ECO:0007669"/>
    <property type="project" value="TreeGrafter"/>
</dbReference>
<evidence type="ECO:0000313" key="3">
    <source>
        <dbReference type="EMBL" id="SIS76537.1"/>
    </source>
</evidence>